<keyword evidence="1" id="KW-1133">Transmembrane helix</keyword>
<evidence type="ECO:0000313" key="3">
    <source>
        <dbReference type="Proteomes" id="UP001056937"/>
    </source>
</evidence>
<organism evidence="2 3">
    <name type="scientific">Sphingomonas morindae</name>
    <dbReference type="NCBI Taxonomy" id="1541170"/>
    <lineage>
        <taxon>Bacteria</taxon>
        <taxon>Pseudomonadati</taxon>
        <taxon>Pseudomonadota</taxon>
        <taxon>Alphaproteobacteria</taxon>
        <taxon>Sphingomonadales</taxon>
        <taxon>Sphingomonadaceae</taxon>
        <taxon>Sphingomonas</taxon>
    </lineage>
</organism>
<dbReference type="RefSeq" id="WP_252167557.1">
    <property type="nucleotide sequence ID" value="NZ_CP084930.1"/>
</dbReference>
<accession>A0ABY4XAQ1</accession>
<keyword evidence="1" id="KW-0812">Transmembrane</keyword>
<keyword evidence="3" id="KW-1185">Reference proteome</keyword>
<feature type="transmembrane region" description="Helical" evidence="1">
    <location>
        <begin position="34"/>
        <end position="55"/>
    </location>
</feature>
<dbReference type="PROSITE" id="PS51257">
    <property type="entry name" value="PROKAR_LIPOPROTEIN"/>
    <property type="match status" value="1"/>
</dbReference>
<reference evidence="2" key="1">
    <citation type="journal article" date="2022" name="Toxins">
        <title>Genomic Analysis of Sphingopyxis sp. USTB-05 for Biodegrading Cyanobacterial Hepatotoxins.</title>
        <authorList>
            <person name="Liu C."/>
            <person name="Xu Q."/>
            <person name="Zhao Z."/>
            <person name="Zhang H."/>
            <person name="Liu X."/>
            <person name="Yin C."/>
            <person name="Liu Y."/>
            <person name="Yan H."/>
        </authorList>
    </citation>
    <scope>NUCLEOTIDE SEQUENCE</scope>
    <source>
        <strain evidence="2">NBD5</strain>
    </source>
</reference>
<keyword evidence="1" id="KW-0472">Membrane</keyword>
<name>A0ABY4XAQ1_9SPHN</name>
<sequence length="161" mass="17433">MAFSYHRALAPLLAVLLGLACIEAAVVHGVLVALWGWRVAAPVGAIDLVALALLVRMLRLVRRRPLRLEPDRLILRAGPFGPHSVPLEAIRGFRSDWTRAALKAPDLLNLALIAWPTIVLDLDRPIRAGRRTIRAIAHCPDDPAAFRAAVERACAARAGAA</sequence>
<proteinExistence type="predicted"/>
<evidence type="ECO:0000256" key="1">
    <source>
        <dbReference type="SAM" id="Phobius"/>
    </source>
</evidence>
<gene>
    <name evidence="2" type="ORF">LHA26_04580</name>
</gene>
<dbReference type="Proteomes" id="UP001056937">
    <property type="component" value="Chromosome 1"/>
</dbReference>
<protein>
    <submittedName>
        <fullName evidence="2">Uncharacterized protein</fullName>
    </submittedName>
</protein>
<dbReference type="EMBL" id="CP084930">
    <property type="protein sequence ID" value="USI73751.1"/>
    <property type="molecule type" value="Genomic_DNA"/>
</dbReference>
<evidence type="ECO:0000313" key="2">
    <source>
        <dbReference type="EMBL" id="USI73751.1"/>
    </source>
</evidence>